<evidence type="ECO:0000259" key="8">
    <source>
        <dbReference type="SMART" id="SM00985"/>
    </source>
</evidence>
<keyword evidence="5" id="KW-0833">Ubl conjugation pathway</keyword>
<comment type="caution">
    <text evidence="9">The sequence shown here is derived from an EMBL/GenBank/DDBJ whole genome shotgun (WGS) entry which is preliminary data.</text>
</comment>
<dbReference type="GO" id="GO:0005524">
    <property type="term" value="F:ATP binding"/>
    <property type="evidence" value="ECO:0007669"/>
    <property type="project" value="UniProtKB-KW"/>
</dbReference>
<evidence type="ECO:0000313" key="10">
    <source>
        <dbReference type="Proteomes" id="UP001295423"/>
    </source>
</evidence>
<dbReference type="InterPro" id="IPR042063">
    <property type="entry name" value="Ubi_acti_E1_SCCH"/>
</dbReference>
<keyword evidence="3" id="KW-0436">Ligase</keyword>
<dbReference type="GO" id="GO:0004839">
    <property type="term" value="F:ubiquitin activating enzyme activity"/>
    <property type="evidence" value="ECO:0007669"/>
    <property type="project" value="TreeGrafter"/>
</dbReference>
<dbReference type="Gene3D" id="3.40.50.12550">
    <property type="entry name" value="Ubiquitin-activating enzyme E1, inactive adenylation domain, subdomain 2"/>
    <property type="match status" value="1"/>
</dbReference>
<gene>
    <name evidence="9" type="ORF">CYCCA115_LOCUS23758</name>
</gene>
<dbReference type="InterPro" id="IPR042449">
    <property type="entry name" value="Ub-E1_IAD_1"/>
</dbReference>
<dbReference type="InterPro" id="IPR000594">
    <property type="entry name" value="ThiF_NAD_FAD-bd"/>
</dbReference>
<comment type="pathway">
    <text evidence="1">Protein modification; protein ubiquitination.</text>
</comment>
<evidence type="ECO:0000256" key="5">
    <source>
        <dbReference type="ARBA" id="ARBA00022786"/>
    </source>
</evidence>
<dbReference type="InterPro" id="IPR042302">
    <property type="entry name" value="E1_FCCH_sf"/>
</dbReference>
<evidence type="ECO:0000313" key="9">
    <source>
        <dbReference type="EMBL" id="CAJ1969534.1"/>
    </source>
</evidence>
<dbReference type="InterPro" id="IPR019572">
    <property type="entry name" value="UBA_E1_SCCH"/>
</dbReference>
<dbReference type="SMART" id="SM00985">
    <property type="entry name" value="UBA_e1_C"/>
    <property type="match status" value="1"/>
</dbReference>
<dbReference type="Pfam" id="PF00899">
    <property type="entry name" value="ThiF"/>
    <property type="match status" value="1"/>
</dbReference>
<dbReference type="GO" id="GO:0005737">
    <property type="term" value="C:cytoplasm"/>
    <property type="evidence" value="ECO:0007669"/>
    <property type="project" value="TreeGrafter"/>
</dbReference>
<evidence type="ECO:0000256" key="2">
    <source>
        <dbReference type="ARBA" id="ARBA00005673"/>
    </source>
</evidence>
<dbReference type="InterPro" id="IPR000011">
    <property type="entry name" value="UBQ/SUMO-activ_enz_E1-like"/>
</dbReference>
<dbReference type="InterPro" id="IPR018965">
    <property type="entry name" value="Ub-activating_enz_E1_C"/>
</dbReference>
<dbReference type="InterPro" id="IPR038252">
    <property type="entry name" value="UBA_E1_C_sf"/>
</dbReference>
<dbReference type="Pfam" id="PF10585">
    <property type="entry name" value="UBA_E1_SCCH"/>
    <property type="match status" value="1"/>
</dbReference>
<feature type="active site" description="Glycyl thioester intermediate" evidence="7">
    <location>
        <position position="675"/>
    </location>
</feature>
<dbReference type="Proteomes" id="UP001295423">
    <property type="component" value="Unassembled WGS sequence"/>
</dbReference>
<dbReference type="AlphaFoldDB" id="A0AAD2GE81"/>
<dbReference type="PANTHER" id="PTHR10953:SF4">
    <property type="entry name" value="UBIQUITIN-ACTIVATING ENZYME E1 C-TERMINAL DOMAIN-CONTAINING PROTEIN"/>
    <property type="match status" value="1"/>
</dbReference>
<dbReference type="Gene3D" id="3.50.50.80">
    <property type="entry name" value="Ubiquitin-activating enzyme E1, inactive adenylation domain, subdomain 1"/>
    <property type="match status" value="1"/>
</dbReference>
<dbReference type="PRINTS" id="PR01849">
    <property type="entry name" value="UBIQUITINACT"/>
</dbReference>
<evidence type="ECO:0000256" key="1">
    <source>
        <dbReference type="ARBA" id="ARBA00004906"/>
    </source>
</evidence>
<dbReference type="Gene3D" id="3.10.290.60">
    <property type="entry name" value="Ubiquitin-activating enzyme E1, UFD domain"/>
    <property type="match status" value="1"/>
</dbReference>
<dbReference type="Gene3D" id="2.40.30.180">
    <property type="entry name" value="Ubiquitin-activating enzyme E1, FCCH domain"/>
    <property type="match status" value="1"/>
</dbReference>
<dbReference type="Pfam" id="PF09358">
    <property type="entry name" value="E1_UFD"/>
    <property type="match status" value="1"/>
</dbReference>
<evidence type="ECO:0000256" key="4">
    <source>
        <dbReference type="ARBA" id="ARBA00022741"/>
    </source>
</evidence>
<organism evidence="9 10">
    <name type="scientific">Cylindrotheca closterium</name>
    <dbReference type="NCBI Taxonomy" id="2856"/>
    <lineage>
        <taxon>Eukaryota</taxon>
        <taxon>Sar</taxon>
        <taxon>Stramenopiles</taxon>
        <taxon>Ochrophyta</taxon>
        <taxon>Bacillariophyta</taxon>
        <taxon>Bacillariophyceae</taxon>
        <taxon>Bacillariophycidae</taxon>
        <taxon>Bacillariales</taxon>
        <taxon>Bacillariaceae</taxon>
        <taxon>Cylindrotheca</taxon>
    </lineage>
</organism>
<keyword evidence="6" id="KW-0067">ATP-binding</keyword>
<dbReference type="GO" id="GO:0006511">
    <property type="term" value="P:ubiquitin-dependent protein catabolic process"/>
    <property type="evidence" value="ECO:0007669"/>
    <property type="project" value="TreeGrafter"/>
</dbReference>
<dbReference type="InterPro" id="IPR035985">
    <property type="entry name" value="Ubiquitin-activating_enz"/>
</dbReference>
<protein>
    <recommendedName>
        <fullName evidence="8">Ubiquitin-activating enzyme E1 C-terminal domain-containing protein</fullName>
    </recommendedName>
</protein>
<dbReference type="SUPFAM" id="SSF69572">
    <property type="entry name" value="Activating enzymes of the ubiquitin-like proteins"/>
    <property type="match status" value="2"/>
</dbReference>
<evidence type="ECO:0000256" key="7">
    <source>
        <dbReference type="PROSITE-ProRule" id="PRU10132"/>
    </source>
</evidence>
<keyword evidence="4" id="KW-0547">Nucleotide-binding</keyword>
<reference evidence="9" key="1">
    <citation type="submission" date="2023-08" db="EMBL/GenBank/DDBJ databases">
        <authorList>
            <person name="Audoor S."/>
            <person name="Bilcke G."/>
        </authorList>
    </citation>
    <scope>NUCLEOTIDE SEQUENCE</scope>
</reference>
<dbReference type="GO" id="GO:0005634">
    <property type="term" value="C:nucleus"/>
    <property type="evidence" value="ECO:0007669"/>
    <property type="project" value="TreeGrafter"/>
</dbReference>
<evidence type="ECO:0000256" key="3">
    <source>
        <dbReference type="ARBA" id="ARBA00022598"/>
    </source>
</evidence>
<dbReference type="PROSITE" id="PS00865">
    <property type="entry name" value="UBIQUITIN_ACTIVAT_2"/>
    <property type="match status" value="1"/>
</dbReference>
<proteinExistence type="inferred from homology"/>
<dbReference type="PANTHER" id="PTHR10953">
    <property type="entry name" value="UBIQUITIN-ACTIVATING ENZYME E1"/>
    <property type="match status" value="1"/>
</dbReference>
<dbReference type="Gene3D" id="1.10.10.2660">
    <property type="entry name" value="Ubiquitin-activating enzyme E1, SCCH domain"/>
    <property type="match status" value="1"/>
</dbReference>
<keyword evidence="10" id="KW-1185">Reference proteome</keyword>
<evidence type="ECO:0000256" key="6">
    <source>
        <dbReference type="ARBA" id="ARBA00022840"/>
    </source>
</evidence>
<sequence>MLIDLDDTNQEMNLHDSILILFVLNGLISFVSSEGWGIEALKGSHATANFRNLQQPLSLLVRGGAEDDNDEERYSRQVYTLGARAHGMVRSSTVYVDGPSDSGLLYECVKNLALSGVGKIVLVTSDETMDAAYHSTDMDDLGRTYISGARAELGLSGHGSSVSSDSIFVEFLRRLNPSLHVGSVARSELQEISGGRSDILLCVDRPYSTQVSLNEVARKSSFSFVAVETAGVYGRTFCDFGNCFEIHDIDGETPLSIPLDRVERIDGVEKKMKVRCISGERHDVSRGDVVSFLLEGGEALDVTCKVVQVYNPELVSVEFDVDDDEIDSIVVRLNEAGRSFSRIKQLQEVSFVPLQEAINDQSGSLFTPCDLDKSFDESRRMGIFNSFQALNTFVKENDRLPRKLDWNEFYGIVKGATASSEDVKEWKRHCKQFMRTCAGKFTPIQAIFGAVAAQECLKAASGLYNPIRQFLIYDCDEVLPPTKKKQMEETCSSGLEYILGSKVGDAVKNQNLFVVGAGAIGCEILKNLAAMDAGTGSKGSIIVTDMDTIEKSNLSRQLLFRDMDIGKFKSQAAKEAVRRLNDGVKIECHTSKVGDGEESTPFDDEFWSKKVGVVMNALDNVEARLFMDGQCVANEKPLVDAGTLGSKGNVQVVVPHQSESYGSSADPPEPAIPVCTLKNFPYQISHTIQWGRDLFDGLFVRRPKQANQYASLYSELGWEEIAERLESELGEAAAIDAAKELRQDLAKPNGNDNVSLKEASIVWAIELANDLFYDVTKKLLAQHPEDSVDEDGEPFWSGSRKTPKLIWFSSENESESQQSLVNENYADFVHHAARLRLEALVEDPASVKDCLITKEDAVEALRKYSLRDPDARSEAESPQVQIRRRLESLGDNVWSERPQNVAEFEKDDDSNGHIAFITAASNLRAMCYGIAPADAMETRRIAGKIVPAMITTTALVSALSCIEMVKVVQGLPLQRYRNAFINLALPFFAFTAPLPTEELPGLRGSTYTMWDRLTVKEGKKTAERGGITVRQFLKRLKKKASDNPDELDISTVTFGEFMIYANFLNEDDDDLLDKKLWDVVQGALESAAEFEKEYSRDGGDESKATTVEAARFLDFTVAVEDLENGEEVELPPVRVIRS</sequence>
<accession>A0AAD2GE81</accession>
<dbReference type="Gene3D" id="3.40.50.720">
    <property type="entry name" value="NAD(P)-binding Rossmann-like Domain"/>
    <property type="match status" value="1"/>
</dbReference>
<name>A0AAD2GE81_9STRA</name>
<dbReference type="InterPro" id="IPR033127">
    <property type="entry name" value="UBQ-activ_enz_E1_Cys_AS"/>
</dbReference>
<dbReference type="EMBL" id="CAKOGP040002424">
    <property type="protein sequence ID" value="CAJ1969534.1"/>
    <property type="molecule type" value="Genomic_DNA"/>
</dbReference>
<feature type="domain" description="Ubiquitin-activating enzyme E1 C-terminal" evidence="8">
    <location>
        <begin position="976"/>
        <end position="1133"/>
    </location>
</feature>
<dbReference type="GO" id="GO:0006974">
    <property type="term" value="P:DNA damage response"/>
    <property type="evidence" value="ECO:0007669"/>
    <property type="project" value="TreeGrafter"/>
</dbReference>
<comment type="similarity">
    <text evidence="2">Belongs to the ubiquitin-activating E1 family.</text>
</comment>
<dbReference type="InterPro" id="IPR045886">
    <property type="entry name" value="ThiF/MoeB/HesA"/>
</dbReference>